<sequence>MQHGTCGSRSLANRMRRAIESASRRPVPIAAAVLGAAVAAWSAFSLGGFAAGFEREGQAEAPASLRRLEVTVSCEGWSGDNVALGAFVSGFSADGAKIDEQVLFEEPGARAIDVPEGFYELSLQLPVIMVEDGSMRAAGDPVPVRFDESGSPARAAVAYRDVESAALSDQDLSEIAKSSFRDQSDAEKAFSRAMAKRDEGRG</sequence>
<dbReference type="RefSeq" id="WP_123191089.1">
    <property type="nucleotide sequence ID" value="NZ_QICD01000001.1"/>
</dbReference>
<evidence type="ECO:0000256" key="1">
    <source>
        <dbReference type="SAM" id="MobiDB-lite"/>
    </source>
</evidence>
<dbReference type="AlphaFoldDB" id="A0A3N0BKS1"/>
<accession>A0A3N0BKS1</accession>
<gene>
    <name evidence="2" type="ORF">DMP08_00680</name>
</gene>
<evidence type="ECO:0000313" key="3">
    <source>
        <dbReference type="Proteomes" id="UP000278632"/>
    </source>
</evidence>
<dbReference type="OrthoDB" id="9919964at2"/>
<organism evidence="2 3">
    <name type="scientific">Paraeggerthella hongkongensis</name>
    <dbReference type="NCBI Taxonomy" id="230658"/>
    <lineage>
        <taxon>Bacteria</taxon>
        <taxon>Bacillati</taxon>
        <taxon>Actinomycetota</taxon>
        <taxon>Coriobacteriia</taxon>
        <taxon>Eggerthellales</taxon>
        <taxon>Eggerthellaceae</taxon>
        <taxon>Paraeggerthella</taxon>
    </lineage>
</organism>
<protein>
    <submittedName>
        <fullName evidence="2">Uncharacterized protein</fullName>
    </submittedName>
</protein>
<reference evidence="3" key="1">
    <citation type="submission" date="2018-05" db="EMBL/GenBank/DDBJ databases">
        <title>Genome Sequencing of selected type strains of the family Eggerthellaceae.</title>
        <authorList>
            <person name="Danylec N."/>
            <person name="Stoll D.A."/>
            <person name="Doetsch A."/>
            <person name="Huch M."/>
        </authorList>
    </citation>
    <scope>NUCLEOTIDE SEQUENCE [LARGE SCALE GENOMIC DNA]</scope>
    <source>
        <strain evidence="3">DSM 16106</strain>
    </source>
</reference>
<evidence type="ECO:0000313" key="2">
    <source>
        <dbReference type="EMBL" id="RNL49008.1"/>
    </source>
</evidence>
<keyword evidence="3" id="KW-1185">Reference proteome</keyword>
<dbReference type="EMBL" id="QICD01000001">
    <property type="protein sequence ID" value="RNL49008.1"/>
    <property type="molecule type" value="Genomic_DNA"/>
</dbReference>
<dbReference type="Proteomes" id="UP000278632">
    <property type="component" value="Unassembled WGS sequence"/>
</dbReference>
<proteinExistence type="predicted"/>
<comment type="caution">
    <text evidence="2">The sequence shown here is derived from an EMBL/GenBank/DDBJ whole genome shotgun (WGS) entry which is preliminary data.</text>
</comment>
<name>A0A3N0BKS1_9ACTN</name>
<feature type="compositionally biased region" description="Basic and acidic residues" evidence="1">
    <location>
        <begin position="179"/>
        <end position="202"/>
    </location>
</feature>
<feature type="region of interest" description="Disordered" evidence="1">
    <location>
        <begin position="178"/>
        <end position="202"/>
    </location>
</feature>